<proteinExistence type="predicted"/>
<dbReference type="RefSeq" id="WP_313761770.1">
    <property type="nucleotide sequence ID" value="NZ_BAAAVH010000049.1"/>
</dbReference>
<feature type="transmembrane region" description="Helical" evidence="1">
    <location>
        <begin position="82"/>
        <end position="103"/>
    </location>
</feature>
<name>A0ABW1EY21_9ACTN</name>
<evidence type="ECO:0000313" key="2">
    <source>
        <dbReference type="EMBL" id="MFC5885609.1"/>
    </source>
</evidence>
<keyword evidence="1" id="KW-0472">Membrane</keyword>
<feature type="transmembrane region" description="Helical" evidence="1">
    <location>
        <begin position="123"/>
        <end position="150"/>
    </location>
</feature>
<feature type="transmembrane region" description="Helical" evidence="1">
    <location>
        <begin position="170"/>
        <end position="197"/>
    </location>
</feature>
<comment type="caution">
    <text evidence="2">The sequence shown here is derived from an EMBL/GenBank/DDBJ whole genome shotgun (WGS) entry which is preliminary data.</text>
</comment>
<evidence type="ECO:0000256" key="1">
    <source>
        <dbReference type="SAM" id="Phobius"/>
    </source>
</evidence>
<accession>A0ABW1EY21</accession>
<sequence length="222" mass="23316">MTLAADLPLPPARPPRGLRAAWTAAHTVVPGVPRWVRIAAFAIPFTVLPSSAWRIATCTFHAPLDGGGVQESGNLGWLPIELYVVLLSVVSEVLAFAAVGLIAPWGEVFPRWIPGLRGRRVPVAAAVVPAGLGAAVLTVVPLYSAVMLAGGRTLTGQPLDAGIPLATHDWRTVVLVVCYAPLLLWGPMLAAVTVGYWRRRRGNPLDAGAAVPAAPSGRGTRR</sequence>
<gene>
    <name evidence="2" type="ORF">ACFP0N_11570</name>
</gene>
<keyword evidence="1" id="KW-0812">Transmembrane</keyword>
<protein>
    <submittedName>
        <fullName evidence="2">Uncharacterized protein</fullName>
    </submittedName>
</protein>
<reference evidence="3" key="1">
    <citation type="journal article" date="2019" name="Int. J. Syst. Evol. Microbiol.">
        <title>The Global Catalogue of Microorganisms (GCM) 10K type strain sequencing project: providing services to taxonomists for standard genome sequencing and annotation.</title>
        <authorList>
            <consortium name="The Broad Institute Genomics Platform"/>
            <consortium name="The Broad Institute Genome Sequencing Center for Infectious Disease"/>
            <person name="Wu L."/>
            <person name="Ma J."/>
        </authorList>
    </citation>
    <scope>NUCLEOTIDE SEQUENCE [LARGE SCALE GENOMIC DNA]</scope>
    <source>
        <strain evidence="3">CGMCC 4.1469</strain>
    </source>
</reference>
<keyword evidence="1" id="KW-1133">Transmembrane helix</keyword>
<dbReference type="EMBL" id="JBHSOD010000010">
    <property type="protein sequence ID" value="MFC5885609.1"/>
    <property type="molecule type" value="Genomic_DNA"/>
</dbReference>
<keyword evidence="3" id="KW-1185">Reference proteome</keyword>
<dbReference type="Proteomes" id="UP001596067">
    <property type="component" value="Unassembled WGS sequence"/>
</dbReference>
<organism evidence="2 3">
    <name type="scientific">Kitasatospora aburaviensis</name>
    <dbReference type="NCBI Taxonomy" id="67265"/>
    <lineage>
        <taxon>Bacteria</taxon>
        <taxon>Bacillati</taxon>
        <taxon>Actinomycetota</taxon>
        <taxon>Actinomycetes</taxon>
        <taxon>Kitasatosporales</taxon>
        <taxon>Streptomycetaceae</taxon>
        <taxon>Kitasatospora</taxon>
    </lineage>
</organism>
<evidence type="ECO:0000313" key="3">
    <source>
        <dbReference type="Proteomes" id="UP001596067"/>
    </source>
</evidence>